<gene>
    <name evidence="1" type="ORF">PF007_g29678</name>
</gene>
<accession>A0A6A3PWP4</accession>
<reference evidence="1 2" key="1">
    <citation type="submission" date="2018-08" db="EMBL/GenBank/DDBJ databases">
        <title>Genomic investigation of the strawberry pathogen Phytophthora fragariae indicates pathogenicity is determined by transcriptional variation in three key races.</title>
        <authorList>
            <person name="Adams T.M."/>
            <person name="Armitage A.D."/>
            <person name="Sobczyk M.K."/>
            <person name="Bates H.J."/>
            <person name="Dunwell J.M."/>
            <person name="Nellist C.F."/>
            <person name="Harrison R.J."/>
        </authorList>
    </citation>
    <scope>NUCLEOTIDE SEQUENCE [LARGE SCALE GENOMIC DNA]</scope>
    <source>
        <strain evidence="1 2">NOV-71</strain>
    </source>
</reference>
<evidence type="ECO:0000313" key="1">
    <source>
        <dbReference type="EMBL" id="KAE9063070.1"/>
    </source>
</evidence>
<name>A0A6A3PWP4_9STRA</name>
<dbReference type="AlphaFoldDB" id="A0A6A3PWP4"/>
<dbReference type="EMBL" id="QXFZ01004759">
    <property type="protein sequence ID" value="KAE9063070.1"/>
    <property type="molecule type" value="Genomic_DNA"/>
</dbReference>
<organism evidence="1 2">
    <name type="scientific">Phytophthora fragariae</name>
    <dbReference type="NCBI Taxonomy" id="53985"/>
    <lineage>
        <taxon>Eukaryota</taxon>
        <taxon>Sar</taxon>
        <taxon>Stramenopiles</taxon>
        <taxon>Oomycota</taxon>
        <taxon>Peronosporomycetes</taxon>
        <taxon>Peronosporales</taxon>
        <taxon>Peronosporaceae</taxon>
        <taxon>Phytophthora</taxon>
    </lineage>
</organism>
<dbReference type="Proteomes" id="UP000441208">
    <property type="component" value="Unassembled WGS sequence"/>
</dbReference>
<sequence length="108" mass="11773">MLARVDAMRKSGAKARGILMYLREECANKATILKDIHNLMARLKASSNPGDTDADCAESVLRDLCEHDKGAVASLFVDSTRVLQTASFQSPLSCMIFMARVSTYSTPS</sequence>
<comment type="caution">
    <text evidence="1">The sequence shown here is derived from an EMBL/GenBank/DDBJ whole genome shotgun (WGS) entry which is preliminary data.</text>
</comment>
<protein>
    <submittedName>
        <fullName evidence="1">Uncharacterized protein</fullName>
    </submittedName>
</protein>
<proteinExistence type="predicted"/>
<evidence type="ECO:0000313" key="2">
    <source>
        <dbReference type="Proteomes" id="UP000441208"/>
    </source>
</evidence>